<dbReference type="eggNOG" id="COG2244">
    <property type="taxonomic scope" value="Bacteria"/>
</dbReference>
<evidence type="ECO:0000256" key="3">
    <source>
        <dbReference type="ARBA" id="ARBA00022692"/>
    </source>
</evidence>
<reference evidence="7 8" key="1">
    <citation type="journal article" date="2010" name="Stand. Genomic Sci.">
        <title>Complete genome sequence of Olsenella uli type strain (VPI D76D-27C).</title>
        <authorList>
            <person name="Goker M."/>
            <person name="Held B."/>
            <person name="Lucas S."/>
            <person name="Nolan M."/>
            <person name="Yasawong M."/>
            <person name="Glavina Del Rio T."/>
            <person name="Tice H."/>
            <person name="Cheng J.F."/>
            <person name="Bruce D."/>
            <person name="Detter J.C."/>
            <person name="Tapia R."/>
            <person name="Han C."/>
            <person name="Goodwin L."/>
            <person name="Pitluck S."/>
            <person name="Liolios K."/>
            <person name="Ivanova N."/>
            <person name="Mavromatis K."/>
            <person name="Mikhailova N."/>
            <person name="Pati A."/>
            <person name="Chen A."/>
            <person name="Palaniappan K."/>
            <person name="Land M."/>
            <person name="Hauser L."/>
            <person name="Chang Y.J."/>
            <person name="Jeffries C.D."/>
            <person name="Rohde M."/>
            <person name="Sikorski J."/>
            <person name="Pukall R."/>
            <person name="Woyke T."/>
            <person name="Bristow J."/>
            <person name="Eisen J.A."/>
            <person name="Markowitz V."/>
            <person name="Hugenholtz P."/>
            <person name="Kyrpides N.C."/>
            <person name="Klenk H.P."/>
            <person name="Lapidus A."/>
        </authorList>
    </citation>
    <scope>NUCLEOTIDE SEQUENCE [LARGE SCALE GENOMIC DNA]</scope>
    <source>
        <strain evidence="8">ATCC 49627 / DSM 7084 / CIP 109912 / JCM 12494 / NCIMB 702895 / VPI D76D-27C</strain>
    </source>
</reference>
<feature type="transmembrane region" description="Helical" evidence="6">
    <location>
        <begin position="340"/>
        <end position="361"/>
    </location>
</feature>
<dbReference type="STRING" id="633147.Olsu_0586"/>
<feature type="transmembrane region" description="Helical" evidence="6">
    <location>
        <begin position="27"/>
        <end position="48"/>
    </location>
</feature>
<keyword evidence="5 6" id="KW-0472">Membrane</keyword>
<gene>
    <name evidence="7" type="ordered locus">Olsu_0586</name>
</gene>
<keyword evidence="2" id="KW-1003">Cell membrane</keyword>
<dbReference type="EMBL" id="CP002106">
    <property type="protein sequence ID" value="ADK67701.1"/>
    <property type="molecule type" value="Genomic_DNA"/>
</dbReference>
<dbReference type="KEGG" id="ols:Olsu_0586"/>
<dbReference type="InterPro" id="IPR050833">
    <property type="entry name" value="Poly_Biosynth_Transport"/>
</dbReference>
<evidence type="ECO:0000256" key="4">
    <source>
        <dbReference type="ARBA" id="ARBA00022989"/>
    </source>
</evidence>
<name>E1QZ87_OLSUV</name>
<dbReference type="AlphaFoldDB" id="E1QZ87"/>
<proteinExistence type="predicted"/>
<keyword evidence="8" id="KW-1185">Reference proteome</keyword>
<dbReference type="Proteomes" id="UP000000333">
    <property type="component" value="Chromosome"/>
</dbReference>
<feature type="transmembrane region" description="Helical" evidence="6">
    <location>
        <begin position="368"/>
        <end position="392"/>
    </location>
</feature>
<dbReference type="HOGENOM" id="CLU_032713_0_0_11"/>
<dbReference type="InterPro" id="IPR002797">
    <property type="entry name" value="Polysacc_synth"/>
</dbReference>
<dbReference type="RefSeq" id="WP_013251453.1">
    <property type="nucleotide sequence ID" value="NC_014363.1"/>
</dbReference>
<keyword evidence="4 6" id="KW-1133">Transmembrane helix</keyword>
<feature type="transmembrane region" description="Helical" evidence="6">
    <location>
        <begin position="54"/>
        <end position="73"/>
    </location>
</feature>
<evidence type="ECO:0000313" key="7">
    <source>
        <dbReference type="EMBL" id="ADK67701.1"/>
    </source>
</evidence>
<sequence>MSEGMTEGLATKASDSTRCSEQMAKDYLWNTLGSLVNAGASVLMLLVVTRFLGAYAGGLFSIAFAIAQQFQVVGHFEMRAYQATDARERFSFGIYFASRILTCSLMVLLVVIYSIFVAERREAPVLLLIASLRLFDAFEDVFHGMFQQHGRLDVAGKAFFCRGLMTIVTFSLGVILTRDIVSACVISFVASLVTVILMDILPARSFVSLIPTFELKPIVRLLLACMPLFVGSFLLTYLSNAPKYGIEGLMTKDYQTYYSIIFMPSLVINLLSGFVFKPLLTDLAMHWTKGDVKAFFSIIVRGFMVICAATLLAMLVAYPIGTEILSAIYGIDVTPLRPELMILLIGGLLNAVSVILFYAVVTMRMQRFVIVAYGAAALFSFFATTPFIAAAGLMGACMLYDTSMLILSLIFLAALVYRAKRCAPSAAMAPPESPGLE</sequence>
<dbReference type="GO" id="GO:0005886">
    <property type="term" value="C:plasma membrane"/>
    <property type="evidence" value="ECO:0007669"/>
    <property type="project" value="UniProtKB-SubCell"/>
</dbReference>
<dbReference type="GeneID" id="78512014"/>
<accession>E1QZ87</accession>
<evidence type="ECO:0000256" key="1">
    <source>
        <dbReference type="ARBA" id="ARBA00004651"/>
    </source>
</evidence>
<comment type="subcellular location">
    <subcellularLocation>
        <location evidence="1">Cell membrane</location>
        <topology evidence="1">Multi-pass membrane protein</topology>
    </subcellularLocation>
</comment>
<dbReference type="Pfam" id="PF01943">
    <property type="entry name" value="Polysacc_synt"/>
    <property type="match status" value="1"/>
</dbReference>
<dbReference type="PANTHER" id="PTHR30250:SF11">
    <property type="entry name" value="O-ANTIGEN TRANSPORTER-RELATED"/>
    <property type="match status" value="1"/>
</dbReference>
<organism evidence="7 8">
    <name type="scientific">Olsenella uli (strain ATCC 49627 / DSM 7084 / CCUG 31166 / CIP 109912 / JCM 12494 / LMG 11480 / NCIMB 702895 / VPI D76D-27C)</name>
    <name type="common">Lactobacillus uli</name>
    <dbReference type="NCBI Taxonomy" id="633147"/>
    <lineage>
        <taxon>Bacteria</taxon>
        <taxon>Bacillati</taxon>
        <taxon>Actinomycetota</taxon>
        <taxon>Coriobacteriia</taxon>
        <taxon>Coriobacteriales</taxon>
        <taxon>Atopobiaceae</taxon>
        <taxon>Olsenella</taxon>
    </lineage>
</organism>
<feature type="transmembrane region" description="Helical" evidence="6">
    <location>
        <begin position="180"/>
        <end position="198"/>
    </location>
</feature>
<dbReference type="PANTHER" id="PTHR30250">
    <property type="entry name" value="PST FAMILY PREDICTED COLANIC ACID TRANSPORTER"/>
    <property type="match status" value="1"/>
</dbReference>
<feature type="transmembrane region" description="Helical" evidence="6">
    <location>
        <begin position="257"/>
        <end position="277"/>
    </location>
</feature>
<keyword evidence="3 6" id="KW-0812">Transmembrane</keyword>
<evidence type="ECO:0000256" key="6">
    <source>
        <dbReference type="SAM" id="Phobius"/>
    </source>
</evidence>
<feature type="transmembrane region" description="Helical" evidence="6">
    <location>
        <begin position="398"/>
        <end position="417"/>
    </location>
</feature>
<dbReference type="PATRIC" id="fig|633147.7.peg.966"/>
<feature type="transmembrane region" description="Helical" evidence="6">
    <location>
        <begin position="94"/>
        <end position="117"/>
    </location>
</feature>
<evidence type="ECO:0000256" key="2">
    <source>
        <dbReference type="ARBA" id="ARBA00022475"/>
    </source>
</evidence>
<feature type="transmembrane region" description="Helical" evidence="6">
    <location>
        <begin position="218"/>
        <end position="237"/>
    </location>
</feature>
<feature type="transmembrane region" description="Helical" evidence="6">
    <location>
        <begin position="298"/>
        <end position="320"/>
    </location>
</feature>
<evidence type="ECO:0000313" key="8">
    <source>
        <dbReference type="Proteomes" id="UP000000333"/>
    </source>
</evidence>
<evidence type="ECO:0000256" key="5">
    <source>
        <dbReference type="ARBA" id="ARBA00023136"/>
    </source>
</evidence>
<protein>
    <submittedName>
        <fullName evidence="7">Polysaccharide biosynthesis protein</fullName>
    </submittedName>
</protein>